<dbReference type="GO" id="GO:0007005">
    <property type="term" value="P:mitochondrion organization"/>
    <property type="evidence" value="ECO:0007669"/>
    <property type="project" value="InterPro"/>
</dbReference>
<feature type="domain" description="CHCH" evidence="3">
    <location>
        <begin position="119"/>
        <end position="153"/>
    </location>
</feature>
<proteinExistence type="predicted"/>
<dbReference type="InterPro" id="IPR010625">
    <property type="entry name" value="CHCH"/>
</dbReference>
<feature type="compositionally biased region" description="Low complexity" evidence="2">
    <location>
        <begin position="36"/>
        <end position="53"/>
    </location>
</feature>
<dbReference type="PANTHER" id="PTHR13523">
    <property type="entry name" value="COILED-COIL-HELIX-COILED-COIL-HELIX DOMAIN CONTAINING 2/NUR77"/>
    <property type="match status" value="1"/>
</dbReference>
<dbReference type="GO" id="GO:0005634">
    <property type="term" value="C:nucleus"/>
    <property type="evidence" value="ECO:0007669"/>
    <property type="project" value="TreeGrafter"/>
</dbReference>
<feature type="compositionally biased region" description="Low complexity" evidence="2">
    <location>
        <begin position="1"/>
        <end position="26"/>
    </location>
</feature>
<dbReference type="GO" id="GO:0005739">
    <property type="term" value="C:mitochondrion"/>
    <property type="evidence" value="ECO:0007669"/>
    <property type="project" value="TreeGrafter"/>
</dbReference>
<evidence type="ECO:0000256" key="1">
    <source>
        <dbReference type="ARBA" id="ARBA00023157"/>
    </source>
</evidence>
<evidence type="ECO:0000259" key="3">
    <source>
        <dbReference type="Pfam" id="PF06747"/>
    </source>
</evidence>
<dbReference type="PANTHER" id="PTHR13523:SF2">
    <property type="entry name" value="COILED-COIL-HELIX-COILED-COIL-HELIX DOMAIN CONTAINING 2, ISOFORM A-RELATED"/>
    <property type="match status" value="1"/>
</dbReference>
<name>A0A6G1S4V8_9ACAR</name>
<sequence>MARRSSPSRGSALGRGRSSPSPVRRAAPPPPPPKAVAPAPAQPTAVGQPAMAAPGGGMMANIASTAAGVAIGHTVGHAITGALGMNGGHSQPEPVDAQPGAEQPMAYQQHQPLAGQEPCKFELEQFLACAQNQSNDLTLCDGFNQVLRECKMRYGNMYQ</sequence>
<reference evidence="4" key="1">
    <citation type="submission" date="2018-10" db="EMBL/GenBank/DDBJ databases">
        <title>Transcriptome assembly of Aceria tosichella (Wheat curl mite) Type 2.</title>
        <authorList>
            <person name="Scully E.D."/>
            <person name="Geib S.M."/>
            <person name="Palmer N.A."/>
            <person name="Gupta A.K."/>
            <person name="Sarath G."/>
            <person name="Tatineni S."/>
        </authorList>
    </citation>
    <scope>NUCLEOTIDE SEQUENCE</scope>
    <source>
        <strain evidence="4">LincolnNE</strain>
    </source>
</reference>
<protein>
    <submittedName>
        <fullName evidence="4">Coiled-coil-helix-coiled-coil-helix domain-containing protein 2, mitochondrial</fullName>
    </submittedName>
</protein>
<accession>A0A6G1S4V8</accession>
<evidence type="ECO:0000256" key="2">
    <source>
        <dbReference type="SAM" id="MobiDB-lite"/>
    </source>
</evidence>
<gene>
    <name evidence="4" type="primary">Chchd2</name>
    <name evidence="4" type="ORF">g.3854</name>
</gene>
<organism evidence="4">
    <name type="scientific">Aceria tosichella</name>
    <name type="common">wheat curl mite</name>
    <dbReference type="NCBI Taxonomy" id="561515"/>
    <lineage>
        <taxon>Eukaryota</taxon>
        <taxon>Metazoa</taxon>
        <taxon>Ecdysozoa</taxon>
        <taxon>Arthropoda</taxon>
        <taxon>Chelicerata</taxon>
        <taxon>Arachnida</taxon>
        <taxon>Acari</taxon>
        <taxon>Acariformes</taxon>
        <taxon>Trombidiformes</taxon>
        <taxon>Prostigmata</taxon>
        <taxon>Eupodina</taxon>
        <taxon>Eriophyoidea</taxon>
        <taxon>Eriophyidae</taxon>
        <taxon>Eriophyinae</taxon>
        <taxon>Aceriini</taxon>
        <taxon>Aceria</taxon>
    </lineage>
</organism>
<evidence type="ECO:0000313" key="4">
    <source>
        <dbReference type="EMBL" id="MDE45399.1"/>
    </source>
</evidence>
<dbReference type="AlphaFoldDB" id="A0A6G1S4V8"/>
<dbReference type="EMBL" id="GGYP01000628">
    <property type="protein sequence ID" value="MDE45399.1"/>
    <property type="molecule type" value="Transcribed_RNA"/>
</dbReference>
<dbReference type="PROSITE" id="PS51808">
    <property type="entry name" value="CHCH"/>
    <property type="match status" value="1"/>
</dbReference>
<keyword evidence="1" id="KW-1015">Disulfide bond</keyword>
<dbReference type="Pfam" id="PF06747">
    <property type="entry name" value="CHCH"/>
    <property type="match status" value="1"/>
</dbReference>
<feature type="region of interest" description="Disordered" evidence="2">
    <location>
        <begin position="1"/>
        <end position="58"/>
    </location>
</feature>
<dbReference type="InterPro" id="IPR055304">
    <property type="entry name" value="CHCHD2/10-like"/>
</dbReference>